<evidence type="ECO:0000256" key="4">
    <source>
        <dbReference type="ARBA" id="ARBA00023163"/>
    </source>
</evidence>
<keyword evidence="9" id="KW-1185">Reference proteome</keyword>
<dbReference type="InterPro" id="IPR013325">
    <property type="entry name" value="RNA_pol_sigma_r2"/>
</dbReference>
<dbReference type="PANTHER" id="PTHR43133">
    <property type="entry name" value="RNA POLYMERASE ECF-TYPE SIGMA FACTO"/>
    <property type="match status" value="1"/>
</dbReference>
<dbReference type="Gene3D" id="1.10.10.10">
    <property type="entry name" value="Winged helix-like DNA-binding domain superfamily/Winged helix DNA-binding domain"/>
    <property type="match status" value="1"/>
</dbReference>
<dbReference type="InterPro" id="IPR013324">
    <property type="entry name" value="RNA_pol_sigma_r3/r4-like"/>
</dbReference>
<dbReference type="eggNOG" id="COG1595">
    <property type="taxonomic scope" value="Bacteria"/>
</dbReference>
<dbReference type="EMBL" id="CP003350">
    <property type="protein sequence ID" value="AFC86168.1"/>
    <property type="molecule type" value="Genomic_DNA"/>
</dbReference>
<dbReference type="Proteomes" id="UP000005234">
    <property type="component" value="Chromosome"/>
</dbReference>
<dbReference type="KEGG" id="fau:Fraau_1761"/>
<evidence type="ECO:0000256" key="2">
    <source>
        <dbReference type="ARBA" id="ARBA00023015"/>
    </source>
</evidence>
<evidence type="ECO:0000313" key="9">
    <source>
        <dbReference type="Proteomes" id="UP000005234"/>
    </source>
</evidence>
<dbReference type="SUPFAM" id="SSF88659">
    <property type="entry name" value="Sigma3 and sigma4 domains of RNA polymerase sigma factors"/>
    <property type="match status" value="1"/>
</dbReference>
<evidence type="ECO:0000256" key="5">
    <source>
        <dbReference type="SAM" id="MobiDB-lite"/>
    </source>
</evidence>
<dbReference type="Pfam" id="PF04542">
    <property type="entry name" value="Sigma70_r2"/>
    <property type="match status" value="1"/>
</dbReference>
<feature type="domain" description="RNA polymerase sigma-70 region 2" evidence="6">
    <location>
        <begin position="35"/>
        <end position="100"/>
    </location>
</feature>
<dbReference type="GO" id="GO:0006352">
    <property type="term" value="P:DNA-templated transcription initiation"/>
    <property type="evidence" value="ECO:0007669"/>
    <property type="project" value="InterPro"/>
</dbReference>
<feature type="domain" description="RNA polymerase sigma factor 70 region 4 type 2" evidence="7">
    <location>
        <begin position="132"/>
        <end position="183"/>
    </location>
</feature>
<keyword evidence="3" id="KW-0731">Sigma factor</keyword>
<keyword evidence="2" id="KW-0805">Transcription regulation</keyword>
<gene>
    <name evidence="8" type="ordered locus">Fraau_1761</name>
</gene>
<dbReference type="GO" id="GO:0003677">
    <property type="term" value="F:DNA binding"/>
    <property type="evidence" value="ECO:0007669"/>
    <property type="project" value="InterPro"/>
</dbReference>
<comment type="similarity">
    <text evidence="1">Belongs to the sigma-70 factor family. ECF subfamily.</text>
</comment>
<feature type="region of interest" description="Disordered" evidence="5">
    <location>
        <begin position="1"/>
        <end position="24"/>
    </location>
</feature>
<evidence type="ECO:0000259" key="7">
    <source>
        <dbReference type="Pfam" id="PF08281"/>
    </source>
</evidence>
<accession>H8KYU7</accession>
<dbReference type="InterPro" id="IPR007627">
    <property type="entry name" value="RNA_pol_sigma70_r2"/>
</dbReference>
<dbReference type="InterPro" id="IPR039425">
    <property type="entry name" value="RNA_pol_sigma-70-like"/>
</dbReference>
<sequence length="194" mass="21942">MSNLVSLFHRDREPSEGAAEPGPLASERVSQVAELFRAHNSALIAFLRTRLSSASEAQEVAQEAYTRLLRMDDPGRIQQPKALLFRTAANLASDRIRKRSVRLEAPLDDLFMDWLESPGPERRALLADEMRVIREALRELPAKTSRAFVMHLIQDMSFSTISQSMGVTERMVRYHVARALAHCRQRLEETGGKS</sequence>
<dbReference type="RefSeq" id="WP_014403173.1">
    <property type="nucleotide sequence ID" value="NC_017033.1"/>
</dbReference>
<dbReference type="AlphaFoldDB" id="H8KYU7"/>
<proteinExistence type="inferred from homology"/>
<evidence type="ECO:0000256" key="3">
    <source>
        <dbReference type="ARBA" id="ARBA00023082"/>
    </source>
</evidence>
<dbReference type="NCBIfam" id="TIGR02937">
    <property type="entry name" value="sigma70-ECF"/>
    <property type="match status" value="1"/>
</dbReference>
<dbReference type="SUPFAM" id="SSF88946">
    <property type="entry name" value="Sigma2 domain of RNA polymerase sigma factors"/>
    <property type="match status" value="1"/>
</dbReference>
<dbReference type="Gene3D" id="1.10.1740.10">
    <property type="match status" value="1"/>
</dbReference>
<dbReference type="STRING" id="767434.Fraau_1761"/>
<dbReference type="PANTHER" id="PTHR43133:SF63">
    <property type="entry name" value="RNA POLYMERASE SIGMA FACTOR FECI-RELATED"/>
    <property type="match status" value="1"/>
</dbReference>
<dbReference type="InterPro" id="IPR014284">
    <property type="entry name" value="RNA_pol_sigma-70_dom"/>
</dbReference>
<name>H8KYU7_FRAAD</name>
<keyword evidence="4" id="KW-0804">Transcription</keyword>
<dbReference type="GO" id="GO:0016987">
    <property type="term" value="F:sigma factor activity"/>
    <property type="evidence" value="ECO:0007669"/>
    <property type="project" value="UniProtKB-KW"/>
</dbReference>
<dbReference type="InterPro" id="IPR013249">
    <property type="entry name" value="RNA_pol_sigma70_r4_t2"/>
</dbReference>
<dbReference type="InterPro" id="IPR036388">
    <property type="entry name" value="WH-like_DNA-bd_sf"/>
</dbReference>
<reference evidence="8" key="1">
    <citation type="submission" date="2012-02" db="EMBL/GenBank/DDBJ databases">
        <title>The complete genome of Frateuria aurantia DSM 6220.</title>
        <authorList>
            <consortium name="US DOE Joint Genome Institute (JGI-PGF)"/>
            <person name="Lucas S."/>
            <person name="Copeland A."/>
            <person name="Lapidus A."/>
            <person name="Glavina del Rio T."/>
            <person name="Dalin E."/>
            <person name="Tice H."/>
            <person name="Bruce D."/>
            <person name="Goodwin L."/>
            <person name="Pitluck S."/>
            <person name="Peters L."/>
            <person name="Ovchinnikova G."/>
            <person name="Teshima H."/>
            <person name="Kyrpides N."/>
            <person name="Mavromatis K."/>
            <person name="Ivanova N."/>
            <person name="Brettin T."/>
            <person name="Detter J.C."/>
            <person name="Han C."/>
            <person name="Larimer F."/>
            <person name="Land M."/>
            <person name="Hauser L."/>
            <person name="Markowitz V."/>
            <person name="Cheng J.-F."/>
            <person name="Hugenholtz P."/>
            <person name="Woyke T."/>
            <person name="Wu D."/>
            <person name="Brambilla E."/>
            <person name="Klenk H.-P."/>
            <person name="Eisen J.A."/>
        </authorList>
    </citation>
    <scope>NUCLEOTIDE SEQUENCE</scope>
    <source>
        <strain evidence="8">DSM 6220</strain>
    </source>
</reference>
<protein>
    <submittedName>
        <fullName evidence="8">RNA polymerase sigma factor, sigma-70 family</fullName>
    </submittedName>
</protein>
<dbReference type="HOGENOM" id="CLU_047691_12_3_6"/>
<dbReference type="OrthoDB" id="9797134at2"/>
<organism evidence="8 9">
    <name type="scientific">Frateuria aurantia (strain ATCC 33424 / DSM 6220 / KCTC 2777 / LMG 1558 / NBRC 3245 / NCIMB 13370)</name>
    <name type="common">Acetobacter aurantius</name>
    <dbReference type="NCBI Taxonomy" id="767434"/>
    <lineage>
        <taxon>Bacteria</taxon>
        <taxon>Pseudomonadati</taxon>
        <taxon>Pseudomonadota</taxon>
        <taxon>Gammaproteobacteria</taxon>
        <taxon>Lysobacterales</taxon>
        <taxon>Rhodanobacteraceae</taxon>
        <taxon>Frateuria</taxon>
    </lineage>
</organism>
<evidence type="ECO:0000313" key="8">
    <source>
        <dbReference type="EMBL" id="AFC86168.1"/>
    </source>
</evidence>
<evidence type="ECO:0000256" key="1">
    <source>
        <dbReference type="ARBA" id="ARBA00010641"/>
    </source>
</evidence>
<dbReference type="Pfam" id="PF08281">
    <property type="entry name" value="Sigma70_r4_2"/>
    <property type="match status" value="1"/>
</dbReference>
<evidence type="ECO:0000259" key="6">
    <source>
        <dbReference type="Pfam" id="PF04542"/>
    </source>
</evidence>